<sequence length="432" mass="47435">MGDSIELSPRYRFRPNEGVVVRFPGGNRDDEPASSPMSTAAIQGNVQAQESETGDTDDSLLKCWICYATEEDDEPGTVWIHPCQCRGSMKWVHDKCLQMYIDTRIGHDTSRRVLCPQCKTPYVLLFPQMSLPVLFLDSVDHIVTKTCPYIAMGMLAGSLYWAAVSFGALSLMQVFGQAEALEIMEQAEPMSLLICLPTIPVFLVAGKLIPWEETVLSGLQAVTRRVPVLGFLIPGFSPRPFRARPFLDVPPRQAGNHEENGLRALVNVGGQNGANNAVNQNDDQLFRALHSGLRIMCSALLLPAISSAVGKAFFSKTQSNWRRCLYGGLTFIAVKGAIRIYYLQNMHNIRQHRRIKNFSVEGPLASDEARTTGVQGASGTTHVAQRRFNRRPTPGRGAAGGEGIPLVCGCHQLATEDAYASEYSTDGDEDSD</sequence>
<dbReference type="InterPro" id="IPR011016">
    <property type="entry name" value="Znf_RING-CH"/>
</dbReference>
<evidence type="ECO:0000256" key="5">
    <source>
        <dbReference type="ARBA" id="ARBA00022833"/>
    </source>
</evidence>
<evidence type="ECO:0000256" key="12">
    <source>
        <dbReference type="SAM" id="MobiDB-lite"/>
    </source>
</evidence>
<evidence type="ECO:0000256" key="8">
    <source>
        <dbReference type="ARBA" id="ARBA00040151"/>
    </source>
</evidence>
<evidence type="ECO:0000256" key="3">
    <source>
        <dbReference type="ARBA" id="ARBA00022723"/>
    </source>
</evidence>
<evidence type="ECO:0000313" key="15">
    <source>
        <dbReference type="Proteomes" id="UP000678499"/>
    </source>
</evidence>
<evidence type="ECO:0000256" key="10">
    <source>
        <dbReference type="ARBA" id="ARBA00043185"/>
    </source>
</evidence>
<dbReference type="PROSITE" id="PS51292">
    <property type="entry name" value="ZF_RING_CH"/>
    <property type="match status" value="1"/>
</dbReference>
<feature type="region of interest" description="Disordered" evidence="12">
    <location>
        <begin position="366"/>
        <end position="400"/>
    </location>
</feature>
<dbReference type="InterPro" id="IPR013083">
    <property type="entry name" value="Znf_RING/FYVE/PHD"/>
</dbReference>
<keyword evidence="15" id="KW-1185">Reference proteome</keyword>
<dbReference type="SMART" id="SM00744">
    <property type="entry name" value="RINGv"/>
    <property type="match status" value="1"/>
</dbReference>
<dbReference type="Pfam" id="PF12906">
    <property type="entry name" value="RINGv"/>
    <property type="match status" value="1"/>
</dbReference>
<evidence type="ECO:0000256" key="7">
    <source>
        <dbReference type="ARBA" id="ARBA00023136"/>
    </source>
</evidence>
<dbReference type="EMBL" id="OA882586">
    <property type="protein sequence ID" value="CAD7276085.1"/>
    <property type="molecule type" value="Genomic_DNA"/>
</dbReference>
<keyword evidence="6" id="KW-1133">Transmembrane helix</keyword>
<evidence type="ECO:0000256" key="2">
    <source>
        <dbReference type="ARBA" id="ARBA00022692"/>
    </source>
</evidence>
<keyword evidence="5" id="KW-0862">Zinc</keyword>
<dbReference type="OrthoDB" id="5817083at2759"/>
<evidence type="ECO:0000259" key="13">
    <source>
        <dbReference type="PROSITE" id="PS51292"/>
    </source>
</evidence>
<keyword evidence="4" id="KW-0863">Zinc-finger</keyword>
<gene>
    <name evidence="14" type="ORF">NMOB1V02_LOCUS3863</name>
</gene>
<keyword evidence="2" id="KW-0812">Transmembrane</keyword>
<feature type="compositionally biased region" description="Polar residues" evidence="12">
    <location>
        <begin position="372"/>
        <end position="383"/>
    </location>
</feature>
<evidence type="ECO:0000256" key="9">
    <source>
        <dbReference type="ARBA" id="ARBA00043044"/>
    </source>
</evidence>
<comment type="subcellular location">
    <subcellularLocation>
        <location evidence="1">Membrane</location>
        <topology evidence="1">Multi-pass membrane protein</topology>
    </subcellularLocation>
</comment>
<keyword evidence="7" id="KW-0472">Membrane</keyword>
<reference evidence="14" key="1">
    <citation type="submission" date="2020-11" db="EMBL/GenBank/DDBJ databases">
        <authorList>
            <person name="Tran Van P."/>
        </authorList>
    </citation>
    <scope>NUCLEOTIDE SEQUENCE</scope>
</reference>
<name>A0A7R9BIN4_9CRUS</name>
<feature type="domain" description="RING-CH-type" evidence="13">
    <location>
        <begin position="55"/>
        <end position="125"/>
    </location>
</feature>
<evidence type="ECO:0000256" key="4">
    <source>
        <dbReference type="ARBA" id="ARBA00022771"/>
    </source>
</evidence>
<dbReference type="GO" id="GO:0016020">
    <property type="term" value="C:membrane"/>
    <property type="evidence" value="ECO:0007669"/>
    <property type="project" value="UniProtKB-SubCell"/>
</dbReference>
<dbReference type="Proteomes" id="UP000678499">
    <property type="component" value="Unassembled WGS sequence"/>
</dbReference>
<dbReference type="PANTHER" id="PTHR46283">
    <property type="entry name" value="E3 UBIQUITIN-PROTEIN LIGASE MARCH5"/>
    <property type="match status" value="1"/>
</dbReference>
<dbReference type="SUPFAM" id="SSF57850">
    <property type="entry name" value="RING/U-box"/>
    <property type="match status" value="1"/>
</dbReference>
<evidence type="ECO:0000313" key="14">
    <source>
        <dbReference type="EMBL" id="CAD7276085.1"/>
    </source>
</evidence>
<evidence type="ECO:0000256" key="6">
    <source>
        <dbReference type="ARBA" id="ARBA00022989"/>
    </source>
</evidence>
<dbReference type="GO" id="GO:0008270">
    <property type="term" value="F:zinc ion binding"/>
    <property type="evidence" value="ECO:0007669"/>
    <property type="project" value="UniProtKB-KW"/>
</dbReference>
<keyword evidence="3" id="KW-0479">Metal-binding</keyword>
<evidence type="ECO:0000256" key="11">
    <source>
        <dbReference type="ARBA" id="ARBA00043231"/>
    </source>
</evidence>
<dbReference type="AlphaFoldDB" id="A0A7R9BIN4"/>
<dbReference type="Gene3D" id="3.30.40.10">
    <property type="entry name" value="Zinc/RING finger domain, C3HC4 (zinc finger)"/>
    <property type="match status" value="1"/>
</dbReference>
<dbReference type="EMBL" id="CAJPEX010000549">
    <property type="protein sequence ID" value="CAG0916237.1"/>
    <property type="molecule type" value="Genomic_DNA"/>
</dbReference>
<proteinExistence type="predicted"/>
<protein>
    <recommendedName>
        <fullName evidence="8">E3 ubiquitin-protein ligase MARCHF5</fullName>
    </recommendedName>
    <alternativeName>
        <fullName evidence="10">Membrane-associated RING finger protein 5</fullName>
    </alternativeName>
    <alternativeName>
        <fullName evidence="9">Membrane-associated RING-CH protein V</fullName>
    </alternativeName>
    <alternativeName>
        <fullName evidence="11">RING-type E3 ubiquitin transferase MARCHF5</fullName>
    </alternativeName>
</protein>
<organism evidence="14">
    <name type="scientific">Notodromas monacha</name>
    <dbReference type="NCBI Taxonomy" id="399045"/>
    <lineage>
        <taxon>Eukaryota</taxon>
        <taxon>Metazoa</taxon>
        <taxon>Ecdysozoa</taxon>
        <taxon>Arthropoda</taxon>
        <taxon>Crustacea</taxon>
        <taxon>Oligostraca</taxon>
        <taxon>Ostracoda</taxon>
        <taxon>Podocopa</taxon>
        <taxon>Podocopida</taxon>
        <taxon>Cypridocopina</taxon>
        <taxon>Cypridoidea</taxon>
        <taxon>Cyprididae</taxon>
        <taxon>Notodromas</taxon>
    </lineage>
</organism>
<evidence type="ECO:0000256" key="1">
    <source>
        <dbReference type="ARBA" id="ARBA00004141"/>
    </source>
</evidence>
<accession>A0A7R9BIN4</accession>